<keyword evidence="2" id="KW-1185">Reference proteome</keyword>
<gene>
    <name evidence="1" type="ORF">OA84_02270</name>
</gene>
<proteinExistence type="predicted"/>
<evidence type="ECO:0000313" key="1">
    <source>
        <dbReference type="EMBL" id="KIA84382.1"/>
    </source>
</evidence>
<dbReference type="Proteomes" id="UP000031275">
    <property type="component" value="Unassembled WGS sequence"/>
</dbReference>
<comment type="caution">
    <text evidence="1">The sequence shown here is derived from an EMBL/GenBank/DDBJ whole genome shotgun (WGS) entry which is preliminary data.</text>
</comment>
<reference evidence="1 2" key="1">
    <citation type="submission" date="2014-10" db="EMBL/GenBank/DDBJ databases">
        <title>Kaistella solincola genome.</title>
        <authorList>
            <person name="Newman J.D."/>
        </authorList>
    </citation>
    <scope>NUCLEOTIDE SEQUENCE [LARGE SCALE GENOMIC DNA]</scope>
    <source>
        <strain evidence="1 2">DSM 22468</strain>
    </source>
</reference>
<sequence length="72" mass="8757">MDHRNFRGCNLTFRANDFGTDVKILGYFALFFDFDFTEKFEFAKTAEKIRFQRGFLKKKTNIYRKYLNLKSH</sequence>
<name>A0ABR4ZSS6_9FLAO</name>
<accession>A0ABR4ZSS6</accession>
<evidence type="ECO:0000313" key="2">
    <source>
        <dbReference type="Proteomes" id="UP000031275"/>
    </source>
</evidence>
<organism evidence="1 2">
    <name type="scientific">Kaistella solincola</name>
    <dbReference type="NCBI Taxonomy" id="510955"/>
    <lineage>
        <taxon>Bacteria</taxon>
        <taxon>Pseudomonadati</taxon>
        <taxon>Bacteroidota</taxon>
        <taxon>Flavobacteriia</taxon>
        <taxon>Flavobacteriales</taxon>
        <taxon>Weeksellaceae</taxon>
        <taxon>Chryseobacterium group</taxon>
        <taxon>Kaistella</taxon>
    </lineage>
</organism>
<protein>
    <submittedName>
        <fullName evidence="1">Uncharacterized protein</fullName>
    </submittedName>
</protein>
<dbReference type="EMBL" id="JSYK01000002">
    <property type="protein sequence ID" value="KIA84382.1"/>
    <property type="molecule type" value="Genomic_DNA"/>
</dbReference>